<evidence type="ECO:0000256" key="2">
    <source>
        <dbReference type="SAM" id="SignalP"/>
    </source>
</evidence>
<sequence>MKKRMGVLLSSLLLLFVLASCVKDKAKEEVIEETETKITEEPKSPAKEEPTEQDALTIEETKTIIDDLVYKIQTVYIDAGSKYNLFDPQDLTDDIYQSMSKDLQPYATEQLIKTGLFDIAKSFCYGGCDAGYFPNSTKYSLRFKMLDSTHEKVTIEYIFPENEVTGHSTEQVIIKKADGTWKLDDFTASNVPLNLTKEEAIEVMAIKDLSGYQFVKEAQLEDPEKGLRKIYLFQANGNVNEQVAIFADTGYNYMLPENTPLLSSTDGQEAVPSSQRDEYLQMLNSLESELAYIDDLYDEKSVAEMVDLEEQRYQRWDAALNDVYGVLEEQLPSNEMEALRQKQREWIVYRDTTAKNGTEQLGGGWPSLQYNINRIDITKDRCYELVNLYMK</sequence>
<dbReference type="PANTHER" id="PTHR39176:SF1">
    <property type="entry name" value="PERIPLASMIC PROTEIN"/>
    <property type="match status" value="1"/>
</dbReference>
<dbReference type="InterPro" id="IPR009739">
    <property type="entry name" value="LprI-like_N"/>
</dbReference>
<feature type="domain" description="Lysozyme inhibitor LprI-like N-terminal" evidence="3">
    <location>
        <begin position="301"/>
        <end position="385"/>
    </location>
</feature>
<evidence type="ECO:0000313" key="4">
    <source>
        <dbReference type="EMBL" id="KAA9022276.1"/>
    </source>
</evidence>
<dbReference type="Gene3D" id="1.20.1270.180">
    <property type="match status" value="1"/>
</dbReference>
<dbReference type="RefSeq" id="WP_150440933.1">
    <property type="nucleotide sequence ID" value="NZ_VYKL01000023.1"/>
</dbReference>
<dbReference type="AlphaFoldDB" id="A0A5J5HMG5"/>
<protein>
    <submittedName>
        <fullName evidence="4">DUF1311 domain-containing protein</fullName>
    </submittedName>
</protein>
<evidence type="ECO:0000313" key="5">
    <source>
        <dbReference type="Proteomes" id="UP000326671"/>
    </source>
</evidence>
<dbReference type="PROSITE" id="PS51257">
    <property type="entry name" value="PROKAR_LIPOPROTEIN"/>
    <property type="match status" value="1"/>
</dbReference>
<reference evidence="4 5" key="1">
    <citation type="submission" date="2019-09" db="EMBL/GenBank/DDBJ databases">
        <title>Whole genome sequences of isolates from the Mars Exploration Rovers.</title>
        <authorList>
            <person name="Seuylemezian A."/>
            <person name="Vaishampayan P."/>
        </authorList>
    </citation>
    <scope>NUCLEOTIDE SEQUENCE [LARGE SCALE GENOMIC DNA]</scope>
    <source>
        <strain evidence="4 5">MER_TA_151</strain>
    </source>
</reference>
<organism evidence="4 5">
    <name type="scientific">Niallia endozanthoxylica</name>
    <dbReference type="NCBI Taxonomy" id="2036016"/>
    <lineage>
        <taxon>Bacteria</taxon>
        <taxon>Bacillati</taxon>
        <taxon>Bacillota</taxon>
        <taxon>Bacilli</taxon>
        <taxon>Bacillales</taxon>
        <taxon>Bacillaceae</taxon>
        <taxon>Niallia</taxon>
    </lineage>
</organism>
<feature type="chain" id="PRO_5038687375" evidence="2">
    <location>
        <begin position="20"/>
        <end position="391"/>
    </location>
</feature>
<keyword evidence="5" id="KW-1185">Reference proteome</keyword>
<dbReference type="Proteomes" id="UP000326671">
    <property type="component" value="Unassembled WGS sequence"/>
</dbReference>
<accession>A0A5J5HMG5</accession>
<name>A0A5J5HMG5_9BACI</name>
<evidence type="ECO:0000259" key="3">
    <source>
        <dbReference type="Pfam" id="PF07007"/>
    </source>
</evidence>
<dbReference type="EMBL" id="VYKL01000023">
    <property type="protein sequence ID" value="KAA9022276.1"/>
    <property type="molecule type" value="Genomic_DNA"/>
</dbReference>
<dbReference type="OrthoDB" id="2438161at2"/>
<dbReference type="Pfam" id="PF07007">
    <property type="entry name" value="LprI"/>
    <property type="match status" value="1"/>
</dbReference>
<feature type="region of interest" description="Disordered" evidence="1">
    <location>
        <begin position="33"/>
        <end position="54"/>
    </location>
</feature>
<dbReference type="PANTHER" id="PTHR39176">
    <property type="entry name" value="PERIPLASMIC PROTEIN-RELATED"/>
    <property type="match status" value="1"/>
</dbReference>
<proteinExistence type="predicted"/>
<feature type="signal peptide" evidence="2">
    <location>
        <begin position="1"/>
        <end position="19"/>
    </location>
</feature>
<evidence type="ECO:0000256" key="1">
    <source>
        <dbReference type="SAM" id="MobiDB-lite"/>
    </source>
</evidence>
<comment type="caution">
    <text evidence="4">The sequence shown here is derived from an EMBL/GenBank/DDBJ whole genome shotgun (WGS) entry which is preliminary data.</text>
</comment>
<gene>
    <name evidence="4" type="ORF">F4V44_15505</name>
</gene>
<feature type="compositionally biased region" description="Basic and acidic residues" evidence="1">
    <location>
        <begin position="33"/>
        <end position="50"/>
    </location>
</feature>
<keyword evidence="2" id="KW-0732">Signal</keyword>